<dbReference type="GeneID" id="20206428"/>
<reference evidence="4" key="1">
    <citation type="submission" date="2012-12" db="EMBL/GenBank/DDBJ databases">
        <authorList>
            <person name="Hellsten U."/>
            <person name="Grimwood J."/>
            <person name="Chapman J.A."/>
            <person name="Shapiro H."/>
            <person name="Aerts A."/>
            <person name="Otillar R.P."/>
            <person name="Terry A.Y."/>
            <person name="Boore J.L."/>
            <person name="Simakov O."/>
            <person name="Marletaz F."/>
            <person name="Cho S.-J."/>
            <person name="Edsinger-Gonzales E."/>
            <person name="Havlak P."/>
            <person name="Kuo D.-H."/>
            <person name="Larsson T."/>
            <person name="Lv J."/>
            <person name="Arendt D."/>
            <person name="Savage R."/>
            <person name="Osoegawa K."/>
            <person name="de Jong P."/>
            <person name="Lindberg D.R."/>
            <person name="Seaver E.C."/>
            <person name="Weisblat D.A."/>
            <person name="Putnam N.H."/>
            <person name="Grigoriev I.V."/>
            <person name="Rokhsar D.S."/>
        </authorList>
    </citation>
    <scope>NUCLEOTIDE SEQUENCE</scope>
</reference>
<dbReference type="KEGG" id="hro:HELRODRAFT_177766"/>
<dbReference type="RefSeq" id="XP_009024166.1">
    <property type="nucleotide sequence ID" value="XM_009025918.1"/>
</dbReference>
<dbReference type="Proteomes" id="UP000015101">
    <property type="component" value="Unassembled WGS sequence"/>
</dbReference>
<sequence>MCIRQDVNGEAFESASAEIPKFFIYLTSNLYIVISVVCAATFLAFVTAGKLFVCTYKKLFRQKITFQTDNQHLRAKKVFESTYEINFFFYRTIYREWHELCFMDPRKFSLLVFAVLLASYLPTKAIRSLFEICFCEENTVVRVGCFKKIEVVNRTDVVSRPSKCPDVCFEQMFKYSTYFKSKCQCAHDFAIRIQVKFKDCERSRGAYILYDG</sequence>
<reference evidence="2 4" key="2">
    <citation type="journal article" date="2013" name="Nature">
        <title>Insights into bilaterian evolution from three spiralian genomes.</title>
        <authorList>
            <person name="Simakov O."/>
            <person name="Marletaz F."/>
            <person name="Cho S.J."/>
            <person name="Edsinger-Gonzales E."/>
            <person name="Havlak P."/>
            <person name="Hellsten U."/>
            <person name="Kuo D.H."/>
            <person name="Larsson T."/>
            <person name="Lv J."/>
            <person name="Arendt D."/>
            <person name="Savage R."/>
            <person name="Osoegawa K."/>
            <person name="de Jong P."/>
            <person name="Grimwood J."/>
            <person name="Chapman J.A."/>
            <person name="Shapiro H."/>
            <person name="Aerts A."/>
            <person name="Otillar R.P."/>
            <person name="Terry A.Y."/>
            <person name="Boore J.L."/>
            <person name="Grigoriev I.V."/>
            <person name="Lindberg D.R."/>
            <person name="Seaver E.C."/>
            <person name="Weisblat D.A."/>
            <person name="Putnam N.H."/>
            <person name="Rokhsar D.S."/>
        </authorList>
    </citation>
    <scope>NUCLEOTIDE SEQUENCE</scope>
</reference>
<dbReference type="EMBL" id="KB097304">
    <property type="protein sequence ID" value="ESN97707.1"/>
    <property type="molecule type" value="Genomic_DNA"/>
</dbReference>
<evidence type="ECO:0000313" key="3">
    <source>
        <dbReference type="EnsemblMetazoa" id="HelroP177766"/>
    </source>
</evidence>
<keyword evidence="1" id="KW-0812">Transmembrane</keyword>
<feature type="transmembrane region" description="Helical" evidence="1">
    <location>
        <begin position="30"/>
        <end position="53"/>
    </location>
</feature>
<evidence type="ECO:0000313" key="4">
    <source>
        <dbReference type="Proteomes" id="UP000015101"/>
    </source>
</evidence>
<dbReference type="CTD" id="20206428"/>
<dbReference type="EnsemblMetazoa" id="HelroT177766">
    <property type="protein sequence ID" value="HelroP177766"/>
    <property type="gene ID" value="HelroG177766"/>
</dbReference>
<dbReference type="EMBL" id="AMQM01006171">
    <property type="status" value="NOT_ANNOTATED_CDS"/>
    <property type="molecule type" value="Genomic_DNA"/>
</dbReference>
<dbReference type="InParanoid" id="T1FC79"/>
<accession>T1FC79</accession>
<dbReference type="AlphaFoldDB" id="T1FC79"/>
<evidence type="ECO:0000256" key="1">
    <source>
        <dbReference type="SAM" id="Phobius"/>
    </source>
</evidence>
<dbReference type="HOGENOM" id="CLU_1300898_0_0_1"/>
<proteinExistence type="predicted"/>
<gene>
    <name evidence="3" type="primary">20206428</name>
    <name evidence="2" type="ORF">HELRODRAFT_177766</name>
</gene>
<keyword evidence="1" id="KW-0472">Membrane</keyword>
<keyword evidence="4" id="KW-1185">Reference proteome</keyword>
<evidence type="ECO:0000313" key="2">
    <source>
        <dbReference type="EMBL" id="ESN97707.1"/>
    </source>
</evidence>
<reference evidence="3" key="3">
    <citation type="submission" date="2015-06" db="UniProtKB">
        <authorList>
            <consortium name="EnsemblMetazoa"/>
        </authorList>
    </citation>
    <scope>IDENTIFICATION</scope>
</reference>
<name>T1FC79_HELRO</name>
<organism evidence="3 4">
    <name type="scientific">Helobdella robusta</name>
    <name type="common">Californian leech</name>
    <dbReference type="NCBI Taxonomy" id="6412"/>
    <lineage>
        <taxon>Eukaryota</taxon>
        <taxon>Metazoa</taxon>
        <taxon>Spiralia</taxon>
        <taxon>Lophotrochozoa</taxon>
        <taxon>Annelida</taxon>
        <taxon>Clitellata</taxon>
        <taxon>Hirudinea</taxon>
        <taxon>Rhynchobdellida</taxon>
        <taxon>Glossiphoniidae</taxon>
        <taxon>Helobdella</taxon>
    </lineage>
</organism>
<keyword evidence="1" id="KW-1133">Transmembrane helix</keyword>
<protein>
    <submittedName>
        <fullName evidence="2 3">Uncharacterized protein</fullName>
    </submittedName>
</protein>